<feature type="transmembrane region" description="Helical" evidence="6">
    <location>
        <begin position="237"/>
        <end position="257"/>
    </location>
</feature>
<dbReference type="PATRIC" id="fig|1157951.4.peg.4196"/>
<gene>
    <name evidence="8" type="ordered locus">S70_20880</name>
</gene>
<dbReference type="EMBL" id="CP003488">
    <property type="protein sequence ID" value="AFH95956.1"/>
    <property type="molecule type" value="Genomic_DNA"/>
</dbReference>
<evidence type="ECO:0000313" key="9">
    <source>
        <dbReference type="Proteomes" id="UP000005012"/>
    </source>
</evidence>
<dbReference type="InterPro" id="IPR011701">
    <property type="entry name" value="MFS"/>
</dbReference>
<name>A0A140STF5_PROSM</name>
<dbReference type="Proteomes" id="UP000005012">
    <property type="component" value="Chromosome"/>
</dbReference>
<dbReference type="GO" id="GO:0005886">
    <property type="term" value="C:plasma membrane"/>
    <property type="evidence" value="ECO:0007669"/>
    <property type="project" value="UniProtKB-SubCell"/>
</dbReference>
<dbReference type="HOGENOM" id="CLU_001265_61_2_6"/>
<dbReference type="InterPro" id="IPR020846">
    <property type="entry name" value="MFS_dom"/>
</dbReference>
<evidence type="ECO:0000256" key="5">
    <source>
        <dbReference type="ARBA" id="ARBA00023136"/>
    </source>
</evidence>
<sequence length="394" mass="41475">MRINVALFALSIGAFAIGVTEFSPMGMLPYIASNLDVAIPSVGSIVIIYALGVMIGAPIMTLVLVKYRPKYALILLMSIFTIGNLLSAMSPDLVTLSLSRLVTSLNHGAFFGLGAMVAASVVPPGKQASAIAAMFMGLTIANIGGVPLMTKLTQVIGWRQAFLVISGLGVITLISLVLALPRHLKGQVVNVRAELRILRKPQVMLGMLSTVLGASAMFTLYTYVAPMLMQFIDASDSMITLMLVIIGVGFSIGNYLGGRFADRTLYGTLFVFFGMLALSMVIFPMIGTTTIGAGLGLALWSIFSFGIVPPLQILVMKAAVGAQALASSVNVGAFNLGNAIGAAIGASVLSFGYSYSTVSYMGTLVALLGIVVLWLKVRQNLRKESTQPAVCICD</sequence>
<evidence type="ECO:0000256" key="2">
    <source>
        <dbReference type="ARBA" id="ARBA00022475"/>
    </source>
</evidence>
<dbReference type="GO" id="GO:0022857">
    <property type="term" value="F:transmembrane transporter activity"/>
    <property type="evidence" value="ECO:0007669"/>
    <property type="project" value="InterPro"/>
</dbReference>
<dbReference type="PROSITE" id="PS50850">
    <property type="entry name" value="MFS"/>
    <property type="match status" value="1"/>
</dbReference>
<feature type="transmembrane region" description="Helical" evidence="6">
    <location>
        <begin position="101"/>
        <end position="122"/>
    </location>
</feature>
<feature type="transmembrane region" description="Helical" evidence="6">
    <location>
        <begin position="358"/>
        <end position="375"/>
    </location>
</feature>
<organism evidence="8 9">
    <name type="scientific">Providencia stuartii (strain MRSN 2154)</name>
    <dbReference type="NCBI Taxonomy" id="1157951"/>
    <lineage>
        <taxon>Bacteria</taxon>
        <taxon>Pseudomonadati</taxon>
        <taxon>Pseudomonadota</taxon>
        <taxon>Gammaproteobacteria</taxon>
        <taxon>Enterobacterales</taxon>
        <taxon>Morganellaceae</taxon>
        <taxon>Providencia</taxon>
    </lineage>
</organism>
<evidence type="ECO:0000256" key="4">
    <source>
        <dbReference type="ARBA" id="ARBA00022989"/>
    </source>
</evidence>
<evidence type="ECO:0000256" key="6">
    <source>
        <dbReference type="SAM" id="Phobius"/>
    </source>
</evidence>
<evidence type="ECO:0000256" key="3">
    <source>
        <dbReference type="ARBA" id="ARBA00022692"/>
    </source>
</evidence>
<dbReference type="InterPro" id="IPR036259">
    <property type="entry name" value="MFS_trans_sf"/>
</dbReference>
<dbReference type="GeneID" id="93519308"/>
<feature type="transmembrane region" description="Helical" evidence="6">
    <location>
        <begin position="40"/>
        <end position="64"/>
    </location>
</feature>
<accession>A0A140STF5</accession>
<feature type="transmembrane region" description="Helical" evidence="6">
    <location>
        <begin position="129"/>
        <end position="149"/>
    </location>
</feature>
<protein>
    <submittedName>
        <fullName evidence="8">Major facilitator family transporter</fullName>
    </submittedName>
</protein>
<dbReference type="RefSeq" id="WP_014658358.1">
    <property type="nucleotide sequence ID" value="NC_017731.1"/>
</dbReference>
<evidence type="ECO:0000259" key="7">
    <source>
        <dbReference type="PROSITE" id="PS50850"/>
    </source>
</evidence>
<dbReference type="PANTHER" id="PTHR43124:SF8">
    <property type="entry name" value="INNER MEMBRANE TRANSPORT PROTEIN YDHP"/>
    <property type="match status" value="1"/>
</dbReference>
<evidence type="ECO:0000256" key="1">
    <source>
        <dbReference type="ARBA" id="ARBA00004651"/>
    </source>
</evidence>
<dbReference type="OrthoDB" id="9788453at2"/>
<feature type="transmembrane region" description="Helical" evidence="6">
    <location>
        <begin position="332"/>
        <end position="352"/>
    </location>
</feature>
<proteinExistence type="predicted"/>
<feature type="transmembrane region" description="Helical" evidence="6">
    <location>
        <begin position="71"/>
        <end position="89"/>
    </location>
</feature>
<comment type="subcellular location">
    <subcellularLocation>
        <location evidence="1">Cell membrane</location>
        <topology evidence="1">Multi-pass membrane protein</topology>
    </subcellularLocation>
</comment>
<dbReference type="Gene3D" id="1.20.1250.20">
    <property type="entry name" value="MFS general substrate transporter like domains"/>
    <property type="match status" value="2"/>
</dbReference>
<dbReference type="KEGG" id="psi:S70_20880"/>
<keyword evidence="5 6" id="KW-0472">Membrane</keyword>
<feature type="transmembrane region" description="Helical" evidence="6">
    <location>
        <begin position="264"/>
        <end position="286"/>
    </location>
</feature>
<feature type="transmembrane region" description="Helical" evidence="6">
    <location>
        <begin position="298"/>
        <end position="320"/>
    </location>
</feature>
<keyword evidence="4 6" id="KW-1133">Transmembrane helix</keyword>
<dbReference type="CDD" id="cd17324">
    <property type="entry name" value="MFS_NepI_like"/>
    <property type="match status" value="1"/>
</dbReference>
<dbReference type="PANTHER" id="PTHR43124">
    <property type="entry name" value="PURINE EFFLUX PUMP PBUE"/>
    <property type="match status" value="1"/>
</dbReference>
<reference evidence="9" key="2">
    <citation type="submission" date="2012-04" db="EMBL/GenBank/DDBJ databases">
        <title>Complete genome sequence of Providencia stuartii clinical isolate MRSN 2154.</title>
        <authorList>
            <person name="Clifford R.J."/>
            <person name="Hang J."/>
            <person name="Riley M.C."/>
            <person name="Onmus-Leone F."/>
            <person name="Kuschner R.A."/>
            <person name="Lesho E.P."/>
            <person name="Waterman P.E."/>
        </authorList>
    </citation>
    <scope>NUCLEOTIDE SEQUENCE [LARGE SCALE GENOMIC DNA]</scope>
    <source>
        <strain evidence="9">MRSN 2154</strain>
    </source>
</reference>
<dbReference type="SUPFAM" id="SSF103473">
    <property type="entry name" value="MFS general substrate transporter"/>
    <property type="match status" value="1"/>
</dbReference>
<dbReference type="AlphaFoldDB" id="A0A140STF5"/>
<dbReference type="InterPro" id="IPR050189">
    <property type="entry name" value="MFS_Efflux_Transporters"/>
</dbReference>
<feature type="transmembrane region" description="Helical" evidence="6">
    <location>
        <begin position="202"/>
        <end position="225"/>
    </location>
</feature>
<dbReference type="Pfam" id="PF07690">
    <property type="entry name" value="MFS_1"/>
    <property type="match status" value="1"/>
</dbReference>
<reference evidence="8 9" key="1">
    <citation type="journal article" date="2012" name="J. Bacteriol.">
        <title>Complete Genome Sequence of Providencia stuartii Clinical Isolate MRSN 2154.</title>
        <authorList>
            <person name="Clifford R.J."/>
            <person name="Hang J."/>
            <person name="Riley M.C."/>
            <person name="Onmus-Leone F."/>
            <person name="Kuschner R.A."/>
            <person name="Lesho E.P."/>
            <person name="Waterman P.E."/>
        </authorList>
    </citation>
    <scope>NUCLEOTIDE SEQUENCE [LARGE SCALE GENOMIC DNA]</scope>
    <source>
        <strain evidence="8 9">MRSN 2154</strain>
    </source>
</reference>
<keyword evidence="2" id="KW-1003">Cell membrane</keyword>
<feature type="transmembrane region" description="Helical" evidence="6">
    <location>
        <begin position="161"/>
        <end position="181"/>
    </location>
</feature>
<keyword evidence="3 6" id="KW-0812">Transmembrane</keyword>
<evidence type="ECO:0000313" key="8">
    <source>
        <dbReference type="EMBL" id="AFH95956.1"/>
    </source>
</evidence>
<feature type="domain" description="Major facilitator superfamily (MFS) profile" evidence="7">
    <location>
        <begin position="6"/>
        <end position="381"/>
    </location>
</feature>